<dbReference type="GO" id="GO:0009251">
    <property type="term" value="P:glucan catabolic process"/>
    <property type="evidence" value="ECO:0007669"/>
    <property type="project" value="TreeGrafter"/>
</dbReference>
<comment type="caution">
    <text evidence="4">The sequence shown here is derived from an EMBL/GenBank/DDBJ whole genome shotgun (WGS) entry which is preliminary data.</text>
</comment>
<dbReference type="Gene3D" id="3.20.20.80">
    <property type="entry name" value="Glycosidases"/>
    <property type="match status" value="2"/>
</dbReference>
<evidence type="ECO:0000313" key="5">
    <source>
        <dbReference type="Proteomes" id="UP000799777"/>
    </source>
</evidence>
<dbReference type="GO" id="GO:0008422">
    <property type="term" value="F:beta-glucosidase activity"/>
    <property type="evidence" value="ECO:0007669"/>
    <property type="project" value="TreeGrafter"/>
</dbReference>
<dbReference type="OrthoDB" id="1887033at2759"/>
<dbReference type="Proteomes" id="UP000799777">
    <property type="component" value="Unassembled WGS sequence"/>
</dbReference>
<sequence>MAPGAIVPETSSAENGQWQQSRSILRASGSSIVDGDGRRIILKGLGLGGHLNLENFITGLTGHEHEHREALANKDAEFLASLGLNSIRIPTNYRHLEDDMNPSVIKPEGFRLLDRVINACAKHALFWKFKHFQDRVVDPWVESAKHYRDNPTEAGYNPLNEAADPEHTDLIAFYTPIEKAIRSQNAKVRSSFERKVKWMRAANVPIHSGEFGPVYASAEKNGMSAHEQLSVYRESEVDVHWSIWTYKDINYQGTVYTDPDSMNDDKVKHIYHPFFSAIKAWVPEHLQNKKQFERVVRETLLSEYLGLEMAENFAGKSEEELDTLAASFKLENCRVRDSLNALVREDAVVLEKKV</sequence>
<keyword evidence="3" id="KW-0326">Glycosidase</keyword>
<evidence type="ECO:0000256" key="3">
    <source>
        <dbReference type="ARBA" id="ARBA00023295"/>
    </source>
</evidence>
<dbReference type="InterPro" id="IPR017853">
    <property type="entry name" value="GH"/>
</dbReference>
<keyword evidence="2 4" id="KW-0378">Hydrolase</keyword>
<accession>A0A9P4HE67</accession>
<evidence type="ECO:0000313" key="4">
    <source>
        <dbReference type="EMBL" id="KAF2032978.1"/>
    </source>
</evidence>
<gene>
    <name evidence="4" type="ORF">EK21DRAFT_98555</name>
</gene>
<dbReference type="EMBL" id="ML978169">
    <property type="protein sequence ID" value="KAF2032978.1"/>
    <property type="molecule type" value="Genomic_DNA"/>
</dbReference>
<evidence type="ECO:0000256" key="2">
    <source>
        <dbReference type="ARBA" id="ARBA00022801"/>
    </source>
</evidence>
<reference evidence="4" key="1">
    <citation type="journal article" date="2020" name="Stud. Mycol.">
        <title>101 Dothideomycetes genomes: a test case for predicting lifestyles and emergence of pathogens.</title>
        <authorList>
            <person name="Haridas S."/>
            <person name="Albert R."/>
            <person name="Binder M."/>
            <person name="Bloem J."/>
            <person name="Labutti K."/>
            <person name="Salamov A."/>
            <person name="Andreopoulos B."/>
            <person name="Baker S."/>
            <person name="Barry K."/>
            <person name="Bills G."/>
            <person name="Bluhm B."/>
            <person name="Cannon C."/>
            <person name="Castanera R."/>
            <person name="Culley D."/>
            <person name="Daum C."/>
            <person name="Ezra D."/>
            <person name="Gonzalez J."/>
            <person name="Henrissat B."/>
            <person name="Kuo A."/>
            <person name="Liang C."/>
            <person name="Lipzen A."/>
            <person name="Lutzoni F."/>
            <person name="Magnuson J."/>
            <person name="Mondo S."/>
            <person name="Nolan M."/>
            <person name="Ohm R."/>
            <person name="Pangilinan J."/>
            <person name="Park H.-J."/>
            <person name="Ramirez L."/>
            <person name="Alfaro M."/>
            <person name="Sun H."/>
            <person name="Tritt A."/>
            <person name="Yoshinaga Y."/>
            <person name="Zwiers L.-H."/>
            <person name="Turgeon B."/>
            <person name="Goodwin S."/>
            <person name="Spatafora J."/>
            <person name="Crous P."/>
            <person name="Grigoriev I."/>
        </authorList>
    </citation>
    <scope>NUCLEOTIDE SEQUENCE</scope>
    <source>
        <strain evidence="4">CBS 110217</strain>
    </source>
</reference>
<dbReference type="AlphaFoldDB" id="A0A9P4HE67"/>
<comment type="similarity">
    <text evidence="1">Belongs to the glycosyl hydrolase 5 (cellulase A) family.</text>
</comment>
<dbReference type="InterPro" id="IPR050386">
    <property type="entry name" value="Glycosyl_hydrolase_5"/>
</dbReference>
<protein>
    <submittedName>
        <fullName evidence="4">Glycoside hydrolase</fullName>
    </submittedName>
</protein>
<dbReference type="PANTHER" id="PTHR31297:SF13">
    <property type="entry name" value="PUTATIVE-RELATED"/>
    <property type="match status" value="1"/>
</dbReference>
<proteinExistence type="inferred from homology"/>
<organism evidence="4 5">
    <name type="scientific">Setomelanomma holmii</name>
    <dbReference type="NCBI Taxonomy" id="210430"/>
    <lineage>
        <taxon>Eukaryota</taxon>
        <taxon>Fungi</taxon>
        <taxon>Dikarya</taxon>
        <taxon>Ascomycota</taxon>
        <taxon>Pezizomycotina</taxon>
        <taxon>Dothideomycetes</taxon>
        <taxon>Pleosporomycetidae</taxon>
        <taxon>Pleosporales</taxon>
        <taxon>Pleosporineae</taxon>
        <taxon>Phaeosphaeriaceae</taxon>
        <taxon>Setomelanomma</taxon>
    </lineage>
</organism>
<dbReference type="PANTHER" id="PTHR31297">
    <property type="entry name" value="GLUCAN ENDO-1,6-BETA-GLUCOSIDASE B"/>
    <property type="match status" value="1"/>
</dbReference>
<evidence type="ECO:0000256" key="1">
    <source>
        <dbReference type="ARBA" id="ARBA00005641"/>
    </source>
</evidence>
<name>A0A9P4HE67_9PLEO</name>
<dbReference type="GO" id="GO:0009986">
    <property type="term" value="C:cell surface"/>
    <property type="evidence" value="ECO:0007669"/>
    <property type="project" value="TreeGrafter"/>
</dbReference>
<keyword evidence="5" id="KW-1185">Reference proteome</keyword>
<dbReference type="SUPFAM" id="SSF51445">
    <property type="entry name" value="(Trans)glycosidases"/>
    <property type="match status" value="1"/>
</dbReference>
<dbReference type="GO" id="GO:0005576">
    <property type="term" value="C:extracellular region"/>
    <property type="evidence" value="ECO:0007669"/>
    <property type="project" value="TreeGrafter"/>
</dbReference>